<name>A0ABR0AQT1_9CRUS</name>
<comment type="caution">
    <text evidence="1">The sequence shown here is derived from an EMBL/GenBank/DDBJ whole genome shotgun (WGS) entry which is preliminary data.</text>
</comment>
<keyword evidence="2" id="KW-1185">Reference proteome</keyword>
<reference evidence="1 2" key="1">
    <citation type="journal article" date="2023" name="Nucleic Acids Res.">
        <title>The hologenome of Daphnia magna reveals possible DNA methylation and microbiome-mediated evolution of the host genome.</title>
        <authorList>
            <person name="Chaturvedi A."/>
            <person name="Li X."/>
            <person name="Dhandapani V."/>
            <person name="Marshall H."/>
            <person name="Kissane S."/>
            <person name="Cuenca-Cambronero M."/>
            <person name="Asole G."/>
            <person name="Calvet F."/>
            <person name="Ruiz-Romero M."/>
            <person name="Marangio P."/>
            <person name="Guigo R."/>
            <person name="Rago D."/>
            <person name="Mirbahai L."/>
            <person name="Eastwood N."/>
            <person name="Colbourne J.K."/>
            <person name="Zhou J."/>
            <person name="Mallon E."/>
            <person name="Orsini L."/>
        </authorList>
    </citation>
    <scope>NUCLEOTIDE SEQUENCE [LARGE SCALE GENOMIC DNA]</scope>
    <source>
        <strain evidence="1">LRV0_1</strain>
    </source>
</reference>
<evidence type="ECO:0000313" key="2">
    <source>
        <dbReference type="Proteomes" id="UP001234178"/>
    </source>
</evidence>
<dbReference type="EMBL" id="JAOYFB010000038">
    <property type="protein sequence ID" value="KAK4027479.1"/>
    <property type="molecule type" value="Genomic_DNA"/>
</dbReference>
<evidence type="ECO:0000313" key="1">
    <source>
        <dbReference type="EMBL" id="KAK4027479.1"/>
    </source>
</evidence>
<gene>
    <name evidence="1" type="ORF">OUZ56_016526</name>
</gene>
<accession>A0ABR0AQT1</accession>
<protein>
    <submittedName>
        <fullName evidence="1">Uncharacterized protein</fullName>
    </submittedName>
</protein>
<organism evidence="1 2">
    <name type="scientific">Daphnia magna</name>
    <dbReference type="NCBI Taxonomy" id="35525"/>
    <lineage>
        <taxon>Eukaryota</taxon>
        <taxon>Metazoa</taxon>
        <taxon>Ecdysozoa</taxon>
        <taxon>Arthropoda</taxon>
        <taxon>Crustacea</taxon>
        <taxon>Branchiopoda</taxon>
        <taxon>Diplostraca</taxon>
        <taxon>Cladocera</taxon>
        <taxon>Anomopoda</taxon>
        <taxon>Daphniidae</taxon>
        <taxon>Daphnia</taxon>
    </lineage>
</organism>
<proteinExistence type="predicted"/>
<sequence>MAFACASLPKILTLELQPSSALMTGLNSTTMPLRVAKAFRNLSCCSSVSKLTCSSRSGFSIWGRKASKVEESSMIKCQTVVVHGPDAPLLLPEMEVGISLGYGCARKVPEGQGVDARRLRFEQDFVEDLAGLRIPVWKQLDDVGLLRDRPGRPSRQEIFSWVPLWQVAVCEWRLAKEAAH</sequence>
<dbReference type="Proteomes" id="UP001234178">
    <property type="component" value="Unassembled WGS sequence"/>
</dbReference>